<organism evidence="3 4">
    <name type="scientific">Mycena belliarum</name>
    <dbReference type="NCBI Taxonomy" id="1033014"/>
    <lineage>
        <taxon>Eukaryota</taxon>
        <taxon>Fungi</taxon>
        <taxon>Dikarya</taxon>
        <taxon>Basidiomycota</taxon>
        <taxon>Agaricomycotina</taxon>
        <taxon>Agaricomycetes</taxon>
        <taxon>Agaricomycetidae</taxon>
        <taxon>Agaricales</taxon>
        <taxon>Marasmiineae</taxon>
        <taxon>Mycenaceae</taxon>
        <taxon>Mycena</taxon>
    </lineage>
</organism>
<dbReference type="InterPro" id="IPR036779">
    <property type="entry name" value="LysM_dom_sf"/>
</dbReference>
<evidence type="ECO:0000259" key="2">
    <source>
        <dbReference type="PROSITE" id="PS51782"/>
    </source>
</evidence>
<dbReference type="Pfam" id="PF01476">
    <property type="entry name" value="LysM"/>
    <property type="match status" value="2"/>
</dbReference>
<evidence type="ECO:0000256" key="1">
    <source>
        <dbReference type="ARBA" id="ARBA00022669"/>
    </source>
</evidence>
<dbReference type="SMART" id="SM00257">
    <property type="entry name" value="LysM"/>
    <property type="match status" value="2"/>
</dbReference>
<comment type="caution">
    <text evidence="3">The sequence shown here is derived from an EMBL/GenBank/DDBJ whole genome shotgun (WGS) entry which is preliminary data.</text>
</comment>
<dbReference type="Proteomes" id="UP001222325">
    <property type="component" value="Unassembled WGS sequence"/>
</dbReference>
<feature type="domain" description="LysM" evidence="2">
    <location>
        <begin position="6"/>
        <end position="51"/>
    </location>
</feature>
<protein>
    <recommendedName>
        <fullName evidence="2">LysM domain-containing protein</fullName>
    </recommendedName>
</protein>
<dbReference type="Gene3D" id="3.10.350.10">
    <property type="entry name" value="LysM domain"/>
    <property type="match status" value="2"/>
</dbReference>
<gene>
    <name evidence="3" type="ORF">B0H15DRAFT_781069</name>
</gene>
<keyword evidence="4" id="KW-1185">Reference proteome</keyword>
<keyword evidence="1" id="KW-0147">Chitin-binding</keyword>
<evidence type="ECO:0000313" key="3">
    <source>
        <dbReference type="EMBL" id="KAJ7087998.1"/>
    </source>
</evidence>
<proteinExistence type="predicted"/>
<dbReference type="InterPro" id="IPR053214">
    <property type="entry name" value="LysM12-like"/>
</dbReference>
<dbReference type="PANTHER" id="PTHR47700">
    <property type="entry name" value="V CHITINASE, PUTATIVE (AFU_ORTHOLOGUE AFUA_6G13720)-RELATED"/>
    <property type="match status" value="1"/>
</dbReference>
<name>A0AAD6XNW3_9AGAR</name>
<dbReference type="PROSITE" id="PS51782">
    <property type="entry name" value="LYSM"/>
    <property type="match status" value="2"/>
</dbReference>
<sequence>MGSSCSTISVASGDSCGSLASRCGISPADFTTFNPNPTLCSTLAVGQKVCCSAGGLPVPTQNSDGSCASYLVVSGDTCTTIALSNSITTANLETWNSATWGWEGCNNLQAGENICLSTGTP</sequence>
<dbReference type="CDD" id="cd00118">
    <property type="entry name" value="LysM"/>
    <property type="match status" value="1"/>
</dbReference>
<feature type="non-terminal residue" evidence="3">
    <location>
        <position position="121"/>
    </location>
</feature>
<dbReference type="InterPro" id="IPR018392">
    <property type="entry name" value="LysM"/>
</dbReference>
<dbReference type="AlphaFoldDB" id="A0AAD6XNW3"/>
<evidence type="ECO:0000313" key="4">
    <source>
        <dbReference type="Proteomes" id="UP001222325"/>
    </source>
</evidence>
<feature type="domain" description="LysM" evidence="2">
    <location>
        <begin position="68"/>
        <end position="116"/>
    </location>
</feature>
<dbReference type="SUPFAM" id="SSF54106">
    <property type="entry name" value="LysM domain"/>
    <property type="match status" value="2"/>
</dbReference>
<dbReference type="PANTHER" id="PTHR47700:SF2">
    <property type="entry name" value="CHITINASE"/>
    <property type="match status" value="1"/>
</dbReference>
<reference evidence="3" key="1">
    <citation type="submission" date="2023-03" db="EMBL/GenBank/DDBJ databases">
        <title>Massive genome expansion in bonnet fungi (Mycena s.s.) driven by repeated elements and novel gene families across ecological guilds.</title>
        <authorList>
            <consortium name="Lawrence Berkeley National Laboratory"/>
            <person name="Harder C.B."/>
            <person name="Miyauchi S."/>
            <person name="Viragh M."/>
            <person name="Kuo A."/>
            <person name="Thoen E."/>
            <person name="Andreopoulos B."/>
            <person name="Lu D."/>
            <person name="Skrede I."/>
            <person name="Drula E."/>
            <person name="Henrissat B."/>
            <person name="Morin E."/>
            <person name="Kohler A."/>
            <person name="Barry K."/>
            <person name="LaButti K."/>
            <person name="Morin E."/>
            <person name="Salamov A."/>
            <person name="Lipzen A."/>
            <person name="Mereny Z."/>
            <person name="Hegedus B."/>
            <person name="Baldrian P."/>
            <person name="Stursova M."/>
            <person name="Weitz H."/>
            <person name="Taylor A."/>
            <person name="Grigoriev I.V."/>
            <person name="Nagy L.G."/>
            <person name="Martin F."/>
            <person name="Kauserud H."/>
        </authorList>
    </citation>
    <scope>NUCLEOTIDE SEQUENCE</scope>
    <source>
        <strain evidence="3">CBHHK173m</strain>
    </source>
</reference>
<dbReference type="EMBL" id="JARJCN010000027">
    <property type="protein sequence ID" value="KAJ7087998.1"/>
    <property type="molecule type" value="Genomic_DNA"/>
</dbReference>
<accession>A0AAD6XNW3</accession>